<dbReference type="Pfam" id="PF11951">
    <property type="entry name" value="Fungal_trans_2"/>
    <property type="match status" value="1"/>
</dbReference>
<keyword evidence="9" id="KW-1185">Reference proteome</keyword>
<evidence type="ECO:0000256" key="5">
    <source>
        <dbReference type="ARBA" id="ARBA00023163"/>
    </source>
</evidence>
<organism evidence="8 9">
    <name type="scientific">Talaromyces proteolyticus</name>
    <dbReference type="NCBI Taxonomy" id="1131652"/>
    <lineage>
        <taxon>Eukaryota</taxon>
        <taxon>Fungi</taxon>
        <taxon>Dikarya</taxon>
        <taxon>Ascomycota</taxon>
        <taxon>Pezizomycotina</taxon>
        <taxon>Eurotiomycetes</taxon>
        <taxon>Eurotiomycetidae</taxon>
        <taxon>Eurotiales</taxon>
        <taxon>Trichocomaceae</taxon>
        <taxon>Talaromyces</taxon>
        <taxon>Talaromyces sect. Bacilispori</taxon>
    </lineage>
</organism>
<dbReference type="InterPro" id="IPR052360">
    <property type="entry name" value="Transcr_Regulatory_Proteins"/>
</dbReference>
<dbReference type="SUPFAM" id="SSF57701">
    <property type="entry name" value="Zn2/Cys6 DNA-binding domain"/>
    <property type="match status" value="1"/>
</dbReference>
<sequence>MPRSISGELQRAPQPKTKSGCLTCKRVKCDEAKPNCLRCSSTGRKCDGYQKSSPRSLFRDYQLPLYSLPGLVRSENDRETRSFQYFYERTVPSLAGYCGSAFWNRLVLQVSQHEKSVWHALVALGALHENFEKNEDGPATQLIRQTQDSFAIQEYVAAIRALLNVSDNLDFNPSTPAFTSSAMNLTVDVCLVSCILFVCFEILSGHYVSAINHIRSGMKILREAYYDPRSGTYRHPLLKPSTVTKLEMETLRSMFFRLQSQTLTLTRIETDKPLYNIIEQPSLVQIEIPECFSSIAEARDIFENYGCLCSHEYHIAVGKLSSAKAAHVSDYLIQKYTLIINKWTAALDRFEQSRGHNLTTKEQVGLKILRMYRLQTIITLASGQSENSNSFNWDQYNSLFEGIISLAASIAGTRFDTDSTFSTNLLEKGEGFYLKPSFTLDNGIIAPLYDTAVLCRDPIIRRKAVHILRSVSRQEGVFNSHVSAMAAEKVIAIEEAAASRLSSDYHDSILSLTTIVSDMNLEQQDHQITKSSDVPKNVRLTYAYPTVDTTKREFFLTIGQEEMRKRKMHIDIPFPAATAVVDIEFKSIQ</sequence>
<keyword evidence="3" id="KW-0805">Transcription regulation</keyword>
<dbReference type="RefSeq" id="XP_046067981.1">
    <property type="nucleotide sequence ID" value="XM_046217029.1"/>
</dbReference>
<gene>
    <name evidence="8" type="ORF">BGW36DRAFT_386741</name>
</gene>
<dbReference type="GeneID" id="70247316"/>
<comment type="caution">
    <text evidence="8">The sequence shown here is derived from an EMBL/GenBank/DDBJ whole genome shotgun (WGS) entry which is preliminary data.</text>
</comment>
<keyword evidence="2" id="KW-0862">Zinc</keyword>
<dbReference type="InterPro" id="IPR001138">
    <property type="entry name" value="Zn2Cys6_DnaBD"/>
</dbReference>
<dbReference type="InterPro" id="IPR036864">
    <property type="entry name" value="Zn2-C6_fun-type_DNA-bd_sf"/>
</dbReference>
<evidence type="ECO:0000313" key="8">
    <source>
        <dbReference type="EMBL" id="KAH8691984.1"/>
    </source>
</evidence>
<dbReference type="PANTHER" id="PTHR36206:SF4">
    <property type="entry name" value="HYPOTHETICAL CONSERVED PROTEIN (EUROFUNG)-RELATED"/>
    <property type="match status" value="1"/>
</dbReference>
<dbReference type="EMBL" id="JAJTJA010000011">
    <property type="protein sequence ID" value="KAH8691984.1"/>
    <property type="molecule type" value="Genomic_DNA"/>
</dbReference>
<evidence type="ECO:0000256" key="6">
    <source>
        <dbReference type="ARBA" id="ARBA00023242"/>
    </source>
</evidence>
<dbReference type="PANTHER" id="PTHR36206">
    <property type="entry name" value="ASPERCRYPTIN BIOSYNTHESIS CLUSTER-SPECIFIC TRANSCRIPTION REGULATOR ATNN-RELATED"/>
    <property type="match status" value="1"/>
</dbReference>
<protein>
    <recommendedName>
        <fullName evidence="7">Zn(2)-C6 fungal-type domain-containing protein</fullName>
    </recommendedName>
</protein>
<dbReference type="GO" id="GO:0000981">
    <property type="term" value="F:DNA-binding transcription factor activity, RNA polymerase II-specific"/>
    <property type="evidence" value="ECO:0007669"/>
    <property type="project" value="InterPro"/>
</dbReference>
<keyword evidence="5" id="KW-0804">Transcription</keyword>
<evidence type="ECO:0000256" key="2">
    <source>
        <dbReference type="ARBA" id="ARBA00022833"/>
    </source>
</evidence>
<keyword evidence="1" id="KW-0479">Metal-binding</keyword>
<name>A0AAD4KH23_9EURO</name>
<proteinExistence type="predicted"/>
<reference evidence="8" key="1">
    <citation type="submission" date="2021-12" db="EMBL/GenBank/DDBJ databases">
        <title>Convergent genome expansion in fungi linked to evolution of root-endophyte symbiosis.</title>
        <authorList>
            <consortium name="DOE Joint Genome Institute"/>
            <person name="Ke Y.-H."/>
            <person name="Bonito G."/>
            <person name="Liao H.-L."/>
            <person name="Looney B."/>
            <person name="Rojas-Flechas A."/>
            <person name="Nash J."/>
            <person name="Hameed K."/>
            <person name="Schadt C."/>
            <person name="Martin F."/>
            <person name="Crous P.W."/>
            <person name="Miettinen O."/>
            <person name="Magnuson J.K."/>
            <person name="Labbe J."/>
            <person name="Jacobson D."/>
            <person name="Doktycz M.J."/>
            <person name="Veneault-Fourrey C."/>
            <person name="Kuo A."/>
            <person name="Mondo S."/>
            <person name="Calhoun S."/>
            <person name="Riley R."/>
            <person name="Ohm R."/>
            <person name="LaButti K."/>
            <person name="Andreopoulos B."/>
            <person name="Pangilinan J."/>
            <person name="Nolan M."/>
            <person name="Tritt A."/>
            <person name="Clum A."/>
            <person name="Lipzen A."/>
            <person name="Daum C."/>
            <person name="Barry K."/>
            <person name="Grigoriev I.V."/>
            <person name="Vilgalys R."/>
        </authorList>
    </citation>
    <scope>NUCLEOTIDE SEQUENCE</scope>
    <source>
        <strain evidence="8">PMI_201</strain>
    </source>
</reference>
<evidence type="ECO:0000256" key="3">
    <source>
        <dbReference type="ARBA" id="ARBA00023015"/>
    </source>
</evidence>
<dbReference type="GO" id="GO:0003677">
    <property type="term" value="F:DNA binding"/>
    <property type="evidence" value="ECO:0007669"/>
    <property type="project" value="UniProtKB-KW"/>
</dbReference>
<evidence type="ECO:0000256" key="4">
    <source>
        <dbReference type="ARBA" id="ARBA00023125"/>
    </source>
</evidence>
<dbReference type="SMART" id="SM00066">
    <property type="entry name" value="GAL4"/>
    <property type="match status" value="1"/>
</dbReference>
<evidence type="ECO:0000313" key="9">
    <source>
        <dbReference type="Proteomes" id="UP001201262"/>
    </source>
</evidence>
<accession>A0AAD4KH23</accession>
<dbReference type="GO" id="GO:0008270">
    <property type="term" value="F:zinc ion binding"/>
    <property type="evidence" value="ECO:0007669"/>
    <property type="project" value="InterPro"/>
</dbReference>
<dbReference type="InterPro" id="IPR021858">
    <property type="entry name" value="Fun_TF"/>
</dbReference>
<dbReference type="CDD" id="cd00067">
    <property type="entry name" value="GAL4"/>
    <property type="match status" value="1"/>
</dbReference>
<keyword evidence="6" id="KW-0539">Nucleus</keyword>
<dbReference type="Proteomes" id="UP001201262">
    <property type="component" value="Unassembled WGS sequence"/>
</dbReference>
<evidence type="ECO:0000256" key="1">
    <source>
        <dbReference type="ARBA" id="ARBA00022723"/>
    </source>
</evidence>
<evidence type="ECO:0000259" key="7">
    <source>
        <dbReference type="SMART" id="SM00066"/>
    </source>
</evidence>
<feature type="domain" description="Zn(2)-C6 fungal-type" evidence="7">
    <location>
        <begin position="15"/>
        <end position="57"/>
    </location>
</feature>
<dbReference type="AlphaFoldDB" id="A0AAD4KH23"/>
<keyword evidence="4" id="KW-0238">DNA-binding</keyword>